<accession>Q6FY12</accession>
<sequence>MGHSPQTHHRHNKGKQSPPESALQKPALSTTYLTLSGKGPGVLYTANVERPQVFTHLSHYLGIVLLSKVAFLKVFPNRVIDHVITMLS</sequence>
<organism evidence="3 4">
    <name type="scientific">Candida glabrata (strain ATCC 2001 / BCRC 20586 / JCM 3761 / NBRC 0622 / NRRL Y-65 / CBS 138)</name>
    <name type="common">Yeast</name>
    <name type="synonym">Nakaseomyces glabratus</name>
    <dbReference type="NCBI Taxonomy" id="284593"/>
    <lineage>
        <taxon>Eukaryota</taxon>
        <taxon>Fungi</taxon>
        <taxon>Dikarya</taxon>
        <taxon>Ascomycota</taxon>
        <taxon>Saccharomycotina</taxon>
        <taxon>Saccharomycetes</taxon>
        <taxon>Saccharomycetales</taxon>
        <taxon>Saccharomycetaceae</taxon>
        <taxon>Nakaseomyces</taxon>
    </lineage>
</organism>
<dbReference type="EMBL" id="CR380947">
    <property type="protein sequence ID" value="CAG57741.1"/>
    <property type="molecule type" value="Genomic_DNA"/>
</dbReference>
<dbReference type="VEuPathDB" id="FungiDB:CAGL0A01892g"/>
<evidence type="ECO:0000313" key="4">
    <source>
        <dbReference type="Proteomes" id="UP000002428"/>
    </source>
</evidence>
<name>Q6FY12_CANGA</name>
<evidence type="ECO:0000313" key="2">
    <source>
        <dbReference type="CGD" id="CAL0126573"/>
    </source>
</evidence>
<dbReference type="InParanoid" id="Q6FY12"/>
<dbReference type="RefSeq" id="XP_444848.1">
    <property type="nucleotide sequence ID" value="XM_444848.1"/>
</dbReference>
<dbReference type="AlphaFoldDB" id="Q6FY12"/>
<dbReference type="CGD" id="CAL0126573">
    <property type="gene designation" value="CAGL0A01892g"/>
</dbReference>
<gene>
    <name evidence="2 3" type="ordered locus">CAGL0A01892g</name>
</gene>
<dbReference type="HOGENOM" id="CLU_2468832_0_0_1"/>
<feature type="compositionally biased region" description="Basic residues" evidence="1">
    <location>
        <begin position="1"/>
        <end position="14"/>
    </location>
</feature>
<dbReference type="Proteomes" id="UP000002428">
    <property type="component" value="Chromosome A"/>
</dbReference>
<dbReference type="KEGG" id="cgr:2886419"/>
<evidence type="ECO:0000256" key="1">
    <source>
        <dbReference type="SAM" id="MobiDB-lite"/>
    </source>
</evidence>
<reference evidence="3 4" key="1">
    <citation type="journal article" date="2004" name="Nature">
        <title>Genome evolution in yeasts.</title>
        <authorList>
            <consortium name="Genolevures"/>
            <person name="Dujon B."/>
            <person name="Sherman D."/>
            <person name="Fischer G."/>
            <person name="Durrens P."/>
            <person name="Casaregola S."/>
            <person name="Lafontaine I."/>
            <person name="de Montigny J."/>
            <person name="Marck C."/>
            <person name="Neuveglise C."/>
            <person name="Talla E."/>
            <person name="Goffard N."/>
            <person name="Frangeul L."/>
            <person name="Aigle M."/>
            <person name="Anthouard V."/>
            <person name="Babour A."/>
            <person name="Barbe V."/>
            <person name="Barnay S."/>
            <person name="Blanchin S."/>
            <person name="Beckerich J.M."/>
            <person name="Beyne E."/>
            <person name="Bleykasten C."/>
            <person name="Boisrame A."/>
            <person name="Boyer J."/>
            <person name="Cattolico L."/>
            <person name="Confanioleri F."/>
            <person name="de Daruvar A."/>
            <person name="Despons L."/>
            <person name="Fabre E."/>
            <person name="Fairhead C."/>
            <person name="Ferry-Dumazet H."/>
            <person name="Groppi A."/>
            <person name="Hantraye F."/>
            <person name="Hennequin C."/>
            <person name="Jauniaux N."/>
            <person name="Joyet P."/>
            <person name="Kachouri R."/>
            <person name="Kerrest A."/>
            <person name="Koszul R."/>
            <person name="Lemaire M."/>
            <person name="Lesur I."/>
            <person name="Ma L."/>
            <person name="Muller H."/>
            <person name="Nicaud J.M."/>
            <person name="Nikolski M."/>
            <person name="Oztas S."/>
            <person name="Ozier-Kalogeropoulos O."/>
            <person name="Pellenz S."/>
            <person name="Potier S."/>
            <person name="Richard G.F."/>
            <person name="Straub M.L."/>
            <person name="Suleau A."/>
            <person name="Swennene D."/>
            <person name="Tekaia F."/>
            <person name="Wesolowski-Louvel M."/>
            <person name="Westhof E."/>
            <person name="Wirth B."/>
            <person name="Zeniou-Meyer M."/>
            <person name="Zivanovic I."/>
            <person name="Bolotin-Fukuhara M."/>
            <person name="Thierry A."/>
            <person name="Bouchier C."/>
            <person name="Caudron B."/>
            <person name="Scarpelli C."/>
            <person name="Gaillardin C."/>
            <person name="Weissenbach J."/>
            <person name="Wincker P."/>
            <person name="Souciet J.L."/>
        </authorList>
    </citation>
    <scope>NUCLEOTIDE SEQUENCE [LARGE SCALE GENOMIC DNA]</scope>
    <source>
        <strain evidence="4">ATCC 2001 / BCRC 20586 / JCM 3761 / NBRC 0622 / NRRL Y-65 / CBS 138</strain>
    </source>
</reference>
<proteinExistence type="predicted"/>
<protein>
    <submittedName>
        <fullName evidence="3">Uncharacterized protein</fullName>
    </submittedName>
</protein>
<keyword evidence="4" id="KW-1185">Reference proteome</keyword>
<feature type="region of interest" description="Disordered" evidence="1">
    <location>
        <begin position="1"/>
        <end position="27"/>
    </location>
</feature>
<evidence type="ECO:0000313" key="3">
    <source>
        <dbReference type="EMBL" id="CAG57741.1"/>
    </source>
</evidence>